<evidence type="ECO:0000259" key="2">
    <source>
        <dbReference type="Pfam" id="PF13860"/>
    </source>
</evidence>
<dbReference type="InterPro" id="IPR025965">
    <property type="entry name" value="FlgD/Vpr_Ig-like"/>
</dbReference>
<proteinExistence type="predicted"/>
<reference evidence="3" key="1">
    <citation type="submission" date="2020-04" db="EMBL/GenBank/DDBJ databases">
        <authorList>
            <person name="Zhang T."/>
        </authorList>
    </citation>
    <scope>NUCLEOTIDE SEQUENCE</scope>
    <source>
        <strain evidence="3">HKST-UBA01</strain>
    </source>
</reference>
<name>A0A956LWH9_UNCEI</name>
<protein>
    <submittedName>
        <fullName evidence="3">T9SS type A sorting domain-containing protein</fullName>
    </submittedName>
</protein>
<dbReference type="InterPro" id="IPR026444">
    <property type="entry name" value="Secre_tail"/>
</dbReference>
<gene>
    <name evidence="3" type="ORF">KC729_04140</name>
</gene>
<dbReference type="EMBL" id="JAGQHR010000075">
    <property type="protein sequence ID" value="MCA9726849.1"/>
    <property type="molecule type" value="Genomic_DNA"/>
</dbReference>
<dbReference type="Proteomes" id="UP000697710">
    <property type="component" value="Unassembled WGS sequence"/>
</dbReference>
<feature type="signal peptide" evidence="1">
    <location>
        <begin position="1"/>
        <end position="23"/>
    </location>
</feature>
<dbReference type="AlphaFoldDB" id="A0A956LWH9"/>
<comment type="caution">
    <text evidence="3">The sequence shown here is derived from an EMBL/GenBank/DDBJ whole genome shotgun (WGS) entry which is preliminary data.</text>
</comment>
<feature type="domain" description="FlgD/Vpr Ig-like" evidence="2">
    <location>
        <begin position="120"/>
        <end position="175"/>
    </location>
</feature>
<evidence type="ECO:0000256" key="1">
    <source>
        <dbReference type="SAM" id="SignalP"/>
    </source>
</evidence>
<organism evidence="3 4">
    <name type="scientific">Eiseniibacteriota bacterium</name>
    <dbReference type="NCBI Taxonomy" id="2212470"/>
    <lineage>
        <taxon>Bacteria</taxon>
        <taxon>Candidatus Eiseniibacteriota</taxon>
    </lineage>
</organism>
<reference evidence="3" key="2">
    <citation type="journal article" date="2021" name="Microbiome">
        <title>Successional dynamics and alternative stable states in a saline activated sludge microbial community over 9 years.</title>
        <authorList>
            <person name="Wang Y."/>
            <person name="Ye J."/>
            <person name="Ju F."/>
            <person name="Liu L."/>
            <person name="Boyd J.A."/>
            <person name="Deng Y."/>
            <person name="Parks D.H."/>
            <person name="Jiang X."/>
            <person name="Yin X."/>
            <person name="Woodcroft B.J."/>
            <person name="Tyson G.W."/>
            <person name="Hugenholtz P."/>
            <person name="Polz M.F."/>
            <person name="Zhang T."/>
        </authorList>
    </citation>
    <scope>NUCLEOTIDE SEQUENCE</scope>
    <source>
        <strain evidence="3">HKST-UBA01</strain>
    </source>
</reference>
<accession>A0A956LWH9</accession>
<dbReference type="PROSITE" id="PS51257">
    <property type="entry name" value="PROKAR_LIPOPROTEIN"/>
    <property type="match status" value="1"/>
</dbReference>
<feature type="chain" id="PRO_5037487239" evidence="1">
    <location>
        <begin position="24"/>
        <end position="189"/>
    </location>
</feature>
<evidence type="ECO:0000313" key="3">
    <source>
        <dbReference type="EMBL" id="MCA9726849.1"/>
    </source>
</evidence>
<sequence length="189" mass="19465">MRTGVLVAALALTACFQLVGATAAEAQFSISRFTVDGGGGSSAGGAFVLSGTAGQPDAGTHSGGAFVLSGGFWSGGGAVSGIGADTDPELPGAPAPVLVFQVFPVSPNPVIDHMALTFELPEPRWVRSQVFDTNGRLVRVLVDGLVAAGRHEQAWDRRDQSGIRVPAGIYFVRFDAGDKGNRQKVVVLS</sequence>
<dbReference type="Gene3D" id="2.60.40.4070">
    <property type="match status" value="1"/>
</dbReference>
<keyword evidence="1" id="KW-0732">Signal</keyword>
<dbReference type="NCBIfam" id="TIGR04183">
    <property type="entry name" value="Por_Secre_tail"/>
    <property type="match status" value="1"/>
</dbReference>
<evidence type="ECO:0000313" key="4">
    <source>
        <dbReference type="Proteomes" id="UP000697710"/>
    </source>
</evidence>
<dbReference type="Pfam" id="PF13860">
    <property type="entry name" value="FlgD_ig"/>
    <property type="match status" value="1"/>
</dbReference>